<dbReference type="RefSeq" id="WP_199115253.1">
    <property type="nucleotide sequence ID" value="NZ_JAELVQ010000012.1"/>
</dbReference>
<protein>
    <recommendedName>
        <fullName evidence="4">Glycerophosphoryl diester phosphodiesterase membrane domain-containing protein</fullName>
    </recommendedName>
</protein>
<keyword evidence="1" id="KW-0472">Membrane</keyword>
<comment type="caution">
    <text evidence="2">The sequence shown here is derived from an EMBL/GenBank/DDBJ whole genome shotgun (WGS) entry which is preliminary data.</text>
</comment>
<proteinExistence type="predicted"/>
<dbReference type="AlphaFoldDB" id="A0A8J7LSJ4"/>
<keyword evidence="1" id="KW-1133">Transmembrane helix</keyword>
<feature type="transmembrane region" description="Helical" evidence="1">
    <location>
        <begin position="136"/>
        <end position="166"/>
    </location>
</feature>
<feature type="transmembrane region" description="Helical" evidence="1">
    <location>
        <begin position="186"/>
        <end position="207"/>
    </location>
</feature>
<evidence type="ECO:0008006" key="4">
    <source>
        <dbReference type="Google" id="ProtNLM"/>
    </source>
</evidence>
<organism evidence="2 3">
    <name type="scientific">Snuella sedimenti</name>
    <dbReference type="NCBI Taxonomy" id="2798802"/>
    <lineage>
        <taxon>Bacteria</taxon>
        <taxon>Pseudomonadati</taxon>
        <taxon>Bacteroidota</taxon>
        <taxon>Flavobacteriia</taxon>
        <taxon>Flavobacteriales</taxon>
        <taxon>Flavobacteriaceae</taxon>
        <taxon>Snuella</taxon>
    </lineage>
</organism>
<reference evidence="2" key="1">
    <citation type="submission" date="2020-12" db="EMBL/GenBank/DDBJ databases">
        <title>Snuella sp. nov., isolated from sediment in Incheon.</title>
        <authorList>
            <person name="Kim W."/>
        </authorList>
    </citation>
    <scope>NUCLEOTIDE SEQUENCE</scope>
    <source>
        <strain evidence="2">CAU 1569</strain>
    </source>
</reference>
<feature type="transmembrane region" description="Helical" evidence="1">
    <location>
        <begin position="42"/>
        <end position="61"/>
    </location>
</feature>
<evidence type="ECO:0000256" key="1">
    <source>
        <dbReference type="SAM" id="Phobius"/>
    </source>
</evidence>
<dbReference type="Proteomes" id="UP000610931">
    <property type="component" value="Unassembled WGS sequence"/>
</dbReference>
<gene>
    <name evidence="2" type="ORF">JF259_10370</name>
</gene>
<feature type="transmembrane region" description="Helical" evidence="1">
    <location>
        <begin position="73"/>
        <end position="102"/>
    </location>
</feature>
<dbReference type="EMBL" id="JAELVQ010000012">
    <property type="protein sequence ID" value="MBJ6368490.1"/>
    <property type="molecule type" value="Genomic_DNA"/>
</dbReference>
<feature type="transmembrane region" description="Helical" evidence="1">
    <location>
        <begin position="239"/>
        <end position="267"/>
    </location>
</feature>
<keyword evidence="1" id="KW-0812">Transmembrane</keyword>
<keyword evidence="3" id="KW-1185">Reference proteome</keyword>
<name>A0A8J7LSJ4_9FLAO</name>
<evidence type="ECO:0000313" key="2">
    <source>
        <dbReference type="EMBL" id="MBJ6368490.1"/>
    </source>
</evidence>
<evidence type="ECO:0000313" key="3">
    <source>
        <dbReference type="Proteomes" id="UP000610931"/>
    </source>
</evidence>
<accession>A0A8J7LSJ4</accession>
<sequence length="290" mass="33073">MKSFIEFKKQRELGDIITDTFGFIRMELKPFLKTVLKISGPYLVIFLLAMAAYTYTVGDIFNLSDFNNQTDNILLLFFVIMLFLVSAILAYTFAASAILHYIESYINNNGNVNIEDVKHNTNNTIWSFLGLNVLKWLTLIVSAFFCFFPIFYFMVPMTVVLCLFVFEKKDIGSSFSDSFKLIKDEFWITFVTIFVLGLIVMVAGYAFSLPASIYSFIKLGVFSGEVDPTTMSSSFVDPILILLNIISYLFQFVLNFISVVGAAFIYFNLNERKNFTGTLERIQSIGKTED</sequence>